<dbReference type="EMBL" id="LHPG02000001">
    <property type="protein sequence ID" value="PRW61432.1"/>
    <property type="molecule type" value="Genomic_DNA"/>
</dbReference>
<gene>
    <name evidence="1" type="ORF">C2E21_0667</name>
</gene>
<dbReference type="AlphaFoldDB" id="A0A2P6U581"/>
<sequence>MLQAVAREGVARFPALACAAPALLRSLHSASLAAAALESTGPAAAGVPSSQLMTVQCLKRSAADLHERLSDLHTRFQATTAQRGHAEEWHSTWAEQVRAVSTHQANLRMAGPAGRTKGVAEALRHVERVTCHLESTLATA</sequence>
<evidence type="ECO:0000313" key="2">
    <source>
        <dbReference type="Proteomes" id="UP000239899"/>
    </source>
</evidence>
<keyword evidence="2" id="KW-1185">Reference proteome</keyword>
<proteinExistence type="predicted"/>
<dbReference type="Proteomes" id="UP000239899">
    <property type="component" value="Unassembled WGS sequence"/>
</dbReference>
<organism evidence="1 2">
    <name type="scientific">Chlorella sorokiniana</name>
    <name type="common">Freshwater green alga</name>
    <dbReference type="NCBI Taxonomy" id="3076"/>
    <lineage>
        <taxon>Eukaryota</taxon>
        <taxon>Viridiplantae</taxon>
        <taxon>Chlorophyta</taxon>
        <taxon>core chlorophytes</taxon>
        <taxon>Trebouxiophyceae</taxon>
        <taxon>Chlorellales</taxon>
        <taxon>Chlorellaceae</taxon>
        <taxon>Chlorella clade</taxon>
        <taxon>Chlorella</taxon>
    </lineage>
</organism>
<accession>A0A2P6U581</accession>
<name>A0A2P6U581_CHLSO</name>
<comment type="caution">
    <text evidence="1">The sequence shown here is derived from an EMBL/GenBank/DDBJ whole genome shotgun (WGS) entry which is preliminary data.</text>
</comment>
<reference evidence="1 2" key="1">
    <citation type="journal article" date="2018" name="Plant J.">
        <title>Genome sequences of Chlorella sorokiniana UTEX 1602 and Micractinium conductrix SAG 241.80: implications to maltose excretion by a green alga.</title>
        <authorList>
            <person name="Arriola M.B."/>
            <person name="Velmurugan N."/>
            <person name="Zhang Y."/>
            <person name="Plunkett M.H."/>
            <person name="Hondzo H."/>
            <person name="Barney B.M."/>
        </authorList>
    </citation>
    <scope>NUCLEOTIDE SEQUENCE [LARGE SCALE GENOMIC DNA]</scope>
    <source>
        <strain evidence="2">UTEX 1602</strain>
    </source>
</reference>
<evidence type="ECO:0000313" key="1">
    <source>
        <dbReference type="EMBL" id="PRW61432.1"/>
    </source>
</evidence>
<protein>
    <submittedName>
        <fullName evidence="1">Cupin domain</fullName>
    </submittedName>
</protein>
<dbReference type="OrthoDB" id="10349289at2759"/>